<reference evidence="2" key="1">
    <citation type="journal article" date="2023" name="G3 (Bethesda)">
        <title>Whole genome assemblies of Zophobas morio and Tenebrio molitor.</title>
        <authorList>
            <person name="Kaur S."/>
            <person name="Stinson S.A."/>
            <person name="diCenzo G.C."/>
        </authorList>
    </citation>
    <scope>NUCLEOTIDE SEQUENCE</scope>
    <source>
        <strain evidence="2">QUZm001</strain>
    </source>
</reference>
<name>A0AA38MJU0_9CUCU</name>
<evidence type="ECO:0000313" key="3">
    <source>
        <dbReference type="Proteomes" id="UP001168821"/>
    </source>
</evidence>
<evidence type="ECO:0000313" key="2">
    <source>
        <dbReference type="EMBL" id="KAJ3658537.1"/>
    </source>
</evidence>
<comment type="caution">
    <text evidence="2">The sequence shown here is derived from an EMBL/GenBank/DDBJ whole genome shotgun (WGS) entry which is preliminary data.</text>
</comment>
<sequence length="1369" mass="153496">MVSIIKNQLLKHLSRFTKNLSADKINLSTFKGEGELSNLELNEIVLTDLLELPSWLRLTKAWCNKVSFRIPWTKLKSVPIHLSLDEVNITVETCEELRSMSAQGGLSSYAIPGKYSFIHKVIDGITVTVNTVNILFNSPAFTASVQLSRIVVESKTPKWGKSDLRMTRLKDAEKGQLLIFKELEWQTVRIEAKSTIDKNLTPLRLLTNQARCRIVIKKRLSDCFIMGSRLVIILDDLLWVLTDSQLKAALHFLDSLAGLVQKATQITRKAKAARKLEEFPEYQAQQAQEARSKSGTANKPSIFTFYDVVETSYHFLSNQIVLHLCDDPGTGRSTHPNLKDGGALQIAVRRFQIDFYPYHLAKGNRKHWPKYNDVAVPHTMWQEQALMSFRTKFFDLIDRSKIQHTPLSRSSKVFNYGDDSPQVVAYKAGKSPNLKRQEGGEGIYPEMGHYVYSKDNIFDQKQAQPGLSPRTTPSQSPNLDQKKPVSPNQKEVKRRIEMQLNKLMTTCVIMRIEDFTLYKVTTSGKKQALKEFVAAQHKRKDKNAAAGDRDHMSLPKDASIVHAEFIYYYYPSDVPFPLPPPKFYVHLNPVQIVFDVDSCLWLNSFGLNLYQSLMASKQETSPSNYTYIDVKVEAILPRISFESAIDYPNQRDRPKSLSFQVTRITITNVRSLEQSSRADLAKCVDSFHMGSLFFGSEFPSRGTDFYVVTQKFLDHISTSDNIRTVPNELNVSSLEALVEQLSRELLWTEAKDVWCISLDPVWGDFLGARAVGTGKPVPFLDAVPVTVWVHTQMDPNSTIKDTTNADIHALAHISNLVSVQLNHYQYLFLLRLAEDASEMVTFLSIDSSKILKVESSGSLVVGALIPQLEVTFVMPSQCPGKESSGGDVESFVPDSSSIADDIVVGSTATVWQTSTLSITQDNVKKTMANGSGTQLELSTSYSMDFPQSSPEIKSMTKSAQQPFTNINIQNNFNAGFSSMKKGFTTLMSSLDSALKPSPDDTSDTASIRSDASSDSENYVLISMEASDGAVSDLMFNVKEFSAENAAPVEVASEVLEDESTITTTSDHSLTSSCRRKDLISVSTFKLNKVEFLQQSMGYSSSIKIQVGNISSDDCVSIPWDEFQSKFSSRARAWADNPSNNTTSPKVKLRLDHTLTLPSSKSMMQLDFRDRDNMKKLFRDLLTIKVADLYLDLSMSTVTGLADLAEDEIIPIPMPMQISLDNVQLHLNEDRPPVNITSPGPIPIDLNVTQLYINRSEDGVFNILPNKPNQMSSTSSIASDHDQSASKLNRQLTSDNEELRRRLAAFERVSEENRSLRKSEEETAVLRSCLASAQDEVSRLLEEKKKLLEEVKQLKSQVSSSTNRQWISKR</sequence>
<evidence type="ECO:0008006" key="4">
    <source>
        <dbReference type="Google" id="ProtNLM"/>
    </source>
</evidence>
<gene>
    <name evidence="2" type="ORF">Zmor_010271</name>
</gene>
<feature type="region of interest" description="Disordered" evidence="1">
    <location>
        <begin position="991"/>
        <end position="1010"/>
    </location>
</feature>
<feature type="region of interest" description="Disordered" evidence="1">
    <location>
        <begin position="462"/>
        <end position="492"/>
    </location>
</feature>
<feature type="compositionally biased region" description="Polar residues" evidence="1">
    <location>
        <begin position="1266"/>
        <end position="1277"/>
    </location>
</feature>
<proteinExistence type="predicted"/>
<dbReference type="Proteomes" id="UP001168821">
    <property type="component" value="Unassembled WGS sequence"/>
</dbReference>
<feature type="region of interest" description="Disordered" evidence="1">
    <location>
        <begin position="1266"/>
        <end position="1293"/>
    </location>
</feature>
<dbReference type="Pfam" id="PF24917">
    <property type="entry name" value="BLTP3A_B"/>
    <property type="match status" value="2"/>
</dbReference>
<keyword evidence="3" id="KW-1185">Reference proteome</keyword>
<accession>A0AA38MJU0</accession>
<dbReference type="EMBL" id="JALNTZ010000003">
    <property type="protein sequence ID" value="KAJ3658537.1"/>
    <property type="molecule type" value="Genomic_DNA"/>
</dbReference>
<feature type="compositionally biased region" description="Polar residues" evidence="1">
    <location>
        <begin position="462"/>
        <end position="479"/>
    </location>
</feature>
<organism evidence="2 3">
    <name type="scientific">Zophobas morio</name>
    <dbReference type="NCBI Taxonomy" id="2755281"/>
    <lineage>
        <taxon>Eukaryota</taxon>
        <taxon>Metazoa</taxon>
        <taxon>Ecdysozoa</taxon>
        <taxon>Arthropoda</taxon>
        <taxon>Hexapoda</taxon>
        <taxon>Insecta</taxon>
        <taxon>Pterygota</taxon>
        <taxon>Neoptera</taxon>
        <taxon>Endopterygota</taxon>
        <taxon>Coleoptera</taxon>
        <taxon>Polyphaga</taxon>
        <taxon>Cucujiformia</taxon>
        <taxon>Tenebrionidae</taxon>
        <taxon>Zophobas</taxon>
    </lineage>
</organism>
<evidence type="ECO:0000256" key="1">
    <source>
        <dbReference type="SAM" id="MobiDB-lite"/>
    </source>
</evidence>
<dbReference type="PANTHER" id="PTHR22774">
    <property type="entry name" value="CHOREIN N-TERMINAL DOMAIN-CONTAINING PROTEIN"/>
    <property type="match status" value="1"/>
</dbReference>
<protein>
    <recommendedName>
        <fullName evidence="4">UHRF1-binding protein 1-like</fullName>
    </recommendedName>
</protein>
<dbReference type="PANTHER" id="PTHR22774:SF11">
    <property type="entry name" value="CHOREIN N-TERMINAL DOMAIN-CONTAINING PROTEIN"/>
    <property type="match status" value="1"/>
</dbReference>
<dbReference type="InterPro" id="IPR026728">
    <property type="entry name" value="BLTP3A/B"/>
</dbReference>
<feature type="compositionally biased region" description="Polar residues" evidence="1">
    <location>
        <begin position="1284"/>
        <end position="1293"/>
    </location>
</feature>